<dbReference type="AlphaFoldDB" id="A0A914EM68"/>
<dbReference type="Proteomes" id="UP000887540">
    <property type="component" value="Unplaced"/>
</dbReference>
<evidence type="ECO:0000256" key="1">
    <source>
        <dbReference type="SAM" id="MobiDB-lite"/>
    </source>
</evidence>
<organism evidence="3 4">
    <name type="scientific">Acrobeloides nanus</name>
    <dbReference type="NCBI Taxonomy" id="290746"/>
    <lineage>
        <taxon>Eukaryota</taxon>
        <taxon>Metazoa</taxon>
        <taxon>Ecdysozoa</taxon>
        <taxon>Nematoda</taxon>
        <taxon>Chromadorea</taxon>
        <taxon>Rhabditida</taxon>
        <taxon>Tylenchina</taxon>
        <taxon>Cephalobomorpha</taxon>
        <taxon>Cephaloboidea</taxon>
        <taxon>Cephalobidae</taxon>
        <taxon>Acrobeloides</taxon>
    </lineage>
</organism>
<protein>
    <submittedName>
        <fullName evidence="4">Uncharacterized protein</fullName>
    </submittedName>
</protein>
<feature type="chain" id="PRO_5037241796" evidence="2">
    <location>
        <begin position="18"/>
        <end position="84"/>
    </location>
</feature>
<evidence type="ECO:0000313" key="4">
    <source>
        <dbReference type="WBParaSite" id="ACRNAN_scaffold9209.g8345.t1"/>
    </source>
</evidence>
<evidence type="ECO:0000313" key="3">
    <source>
        <dbReference type="Proteomes" id="UP000887540"/>
    </source>
</evidence>
<reference evidence="4" key="1">
    <citation type="submission" date="2022-11" db="UniProtKB">
        <authorList>
            <consortium name="WormBaseParasite"/>
        </authorList>
    </citation>
    <scope>IDENTIFICATION</scope>
</reference>
<feature type="region of interest" description="Disordered" evidence="1">
    <location>
        <begin position="47"/>
        <end position="84"/>
    </location>
</feature>
<dbReference type="WBParaSite" id="ACRNAN_scaffold9209.g8345.t1">
    <property type="protein sequence ID" value="ACRNAN_scaffold9209.g8345.t1"/>
    <property type="gene ID" value="ACRNAN_scaffold9209.g8345"/>
</dbReference>
<evidence type="ECO:0000256" key="2">
    <source>
        <dbReference type="SAM" id="SignalP"/>
    </source>
</evidence>
<proteinExistence type="predicted"/>
<sequence>MLRFFILLGICLLFVHAQVGPCLPNGRCQSGYTCNTATQLCVINSASTKGPRHSSSGSNSREGGRHFGGGRSGQRGQRHDFGYF</sequence>
<accession>A0A914EM68</accession>
<keyword evidence="3" id="KW-1185">Reference proteome</keyword>
<feature type="signal peptide" evidence="2">
    <location>
        <begin position="1"/>
        <end position="17"/>
    </location>
</feature>
<keyword evidence="2" id="KW-0732">Signal</keyword>
<name>A0A914EM68_9BILA</name>